<dbReference type="RefSeq" id="XP_067758379.1">
    <property type="nucleotide sequence ID" value="XM_067902032.1"/>
</dbReference>
<sequence>MSHDFRTLFLPLAANERAVFADVFLAPNAAHVPSQGTAVGERTSQPPLRTVPETRNSLSKASRFSLAEAGRHLEAAGEDATDLSSRPSAPLCPMLFAVGSARADTVIAVLRTGDIVLYGLDRPSTPPYEKYRIRPFPTTQQLATAREKGRHHIHADDAASAARQQHSSGSADLGNSDDICGDGTEATCAALLPLHIAYCCRIPIPAPFSTTTAATSRSSPGPPGEETDEDAVYLRGIVGSSDGRVSLFTTTSYTLSFAAHEVSVAQVDAVLLPPCTVDGYVSANMSCTTTTTSPMHRVNSTVAFSNRAAAAAAGESTPTTCLHPKDCLARATQRLGLITSGSDGVVLLWRHLRGAMSPIVVVRPSIFYSRVAYTVHHPIAIPTLLSVWTPASQREAAMDAELSCPPSIFLHAATSLSHRLCVRQFASLSPKPLHKSLYSVGDPESLEAAAPISMSTTLQGPWSATMTAIATHRSITLVAMGVSLVSLVHFDARTATRVWKAEDIITQVVLSDSVALAVCARSGTVHVLTIHTRTGQAEHRCVYRSYNNRAILHASLHAASLLMTIVDVCGSTELVQLSADVLVPSQVQPLDGDCMSGDPADVCILASMATLRAKVCIENIKSGGCGGASTANGSALPSCTTLSMHEVNAACDQLNERLLLARYAVPEECDRFLSANVHVL</sequence>
<dbReference type="Proteomes" id="UP000674318">
    <property type="component" value="Unassembled WGS sequence"/>
</dbReference>
<proteinExistence type="predicted"/>
<protein>
    <submittedName>
        <fullName evidence="2">Uncharacterized protein</fullName>
    </submittedName>
</protein>
<dbReference type="GeneID" id="94292109"/>
<reference evidence="2 3" key="1">
    <citation type="submission" date="2021-02" db="EMBL/GenBank/DDBJ databases">
        <title>Porcisia hertigi Genome sequencing and assembly.</title>
        <authorList>
            <person name="Almutairi H."/>
            <person name="Gatherer D."/>
        </authorList>
    </citation>
    <scope>NUCLEOTIDE SEQUENCE [LARGE SCALE GENOMIC DNA]</scope>
    <source>
        <strain evidence="2 3">C119</strain>
    </source>
</reference>
<dbReference type="KEGG" id="phet:94292109"/>
<evidence type="ECO:0000313" key="3">
    <source>
        <dbReference type="Proteomes" id="UP000674318"/>
    </source>
</evidence>
<dbReference type="AlphaFoldDB" id="A0A836IMR3"/>
<feature type="region of interest" description="Disordered" evidence="1">
    <location>
        <begin position="153"/>
        <end position="173"/>
    </location>
</feature>
<keyword evidence="3" id="KW-1185">Reference proteome</keyword>
<evidence type="ECO:0000256" key="1">
    <source>
        <dbReference type="SAM" id="MobiDB-lite"/>
    </source>
</evidence>
<name>A0A836IMR3_9TRYP</name>
<feature type="region of interest" description="Disordered" evidence="1">
    <location>
        <begin position="34"/>
        <end position="59"/>
    </location>
</feature>
<dbReference type="EMBL" id="JAFJZO010000015">
    <property type="protein sequence ID" value="KAG5509072.1"/>
    <property type="molecule type" value="Genomic_DNA"/>
</dbReference>
<feature type="compositionally biased region" description="Low complexity" evidence="1">
    <location>
        <begin position="158"/>
        <end position="171"/>
    </location>
</feature>
<evidence type="ECO:0000313" key="2">
    <source>
        <dbReference type="EMBL" id="KAG5509072.1"/>
    </source>
</evidence>
<gene>
    <name evidence="2" type="ORF">JKF63_06080</name>
</gene>
<organism evidence="2 3">
    <name type="scientific">Porcisia hertigi</name>
    <dbReference type="NCBI Taxonomy" id="2761500"/>
    <lineage>
        <taxon>Eukaryota</taxon>
        <taxon>Discoba</taxon>
        <taxon>Euglenozoa</taxon>
        <taxon>Kinetoplastea</taxon>
        <taxon>Metakinetoplastina</taxon>
        <taxon>Trypanosomatida</taxon>
        <taxon>Trypanosomatidae</taxon>
        <taxon>Leishmaniinae</taxon>
        <taxon>Porcisia</taxon>
    </lineage>
</organism>
<accession>A0A836IMR3</accession>
<dbReference type="OrthoDB" id="272826at2759"/>
<comment type="caution">
    <text evidence="2">The sequence shown here is derived from an EMBL/GenBank/DDBJ whole genome shotgun (WGS) entry which is preliminary data.</text>
</comment>